<feature type="transmembrane region" description="Helical" evidence="6">
    <location>
        <begin position="212"/>
        <end position="233"/>
    </location>
</feature>
<feature type="transmembrane region" description="Helical" evidence="6">
    <location>
        <begin position="31"/>
        <end position="50"/>
    </location>
</feature>
<dbReference type="RefSeq" id="WP_344977956.1">
    <property type="nucleotide sequence ID" value="NZ_BAABFN010000002.1"/>
</dbReference>
<comment type="subcellular location">
    <subcellularLocation>
        <location evidence="1">Cell membrane</location>
        <topology evidence="1">Multi-pass membrane protein</topology>
    </subcellularLocation>
</comment>
<protein>
    <submittedName>
        <fullName evidence="7">Lysylphosphatidylglycerol synthase transmembrane domain-containing protein</fullName>
    </submittedName>
</protein>
<organism evidence="7 8">
    <name type="scientific">Compostibacter hankyongensis</name>
    <dbReference type="NCBI Taxonomy" id="1007089"/>
    <lineage>
        <taxon>Bacteria</taxon>
        <taxon>Pseudomonadati</taxon>
        <taxon>Bacteroidota</taxon>
        <taxon>Chitinophagia</taxon>
        <taxon>Chitinophagales</taxon>
        <taxon>Chitinophagaceae</taxon>
        <taxon>Compostibacter</taxon>
    </lineage>
</organism>
<evidence type="ECO:0000313" key="7">
    <source>
        <dbReference type="EMBL" id="GAA4308333.1"/>
    </source>
</evidence>
<dbReference type="EMBL" id="BAABFN010000002">
    <property type="protein sequence ID" value="GAA4308333.1"/>
    <property type="molecule type" value="Genomic_DNA"/>
</dbReference>
<dbReference type="Pfam" id="PF03706">
    <property type="entry name" value="LPG_synthase_TM"/>
    <property type="match status" value="1"/>
</dbReference>
<feature type="transmembrane region" description="Helical" evidence="6">
    <location>
        <begin position="153"/>
        <end position="174"/>
    </location>
</feature>
<feature type="transmembrane region" description="Helical" evidence="6">
    <location>
        <begin position="85"/>
        <end position="105"/>
    </location>
</feature>
<dbReference type="PANTHER" id="PTHR40277:SF1">
    <property type="entry name" value="BLL5419 PROTEIN"/>
    <property type="match status" value="1"/>
</dbReference>
<keyword evidence="8" id="KW-1185">Reference proteome</keyword>
<sequence>MNKWLKWTLKIVVTAAALYLTFRKVQWRQTATLLLSADGIWLLPALLFYNASQWASAWRLQYFYGALELFPGFYLNLRLYYRGMFYNLFLPGGIGGDGYKIHYLFRRYHKPVRELLTATLLDRVNGLIVLGLLIVLIAGSGLLPQGLLPFPAWLLPVAYLLGMVLFAALLRRFLARYFEVLPRTTLISGLVQGLQLTAMICLMKALHIHGPLLPYLLLFLSSSIAAVIPFTIGGMGARELVFMAGAPLLGAVPAQAIAVSLLFFLLTAVSSLAGGFISARNGDNASS</sequence>
<evidence type="ECO:0000256" key="2">
    <source>
        <dbReference type="ARBA" id="ARBA00022475"/>
    </source>
</evidence>
<keyword evidence="2" id="KW-1003">Cell membrane</keyword>
<comment type="caution">
    <text evidence="7">The sequence shown here is derived from an EMBL/GenBank/DDBJ whole genome shotgun (WGS) entry which is preliminary data.</text>
</comment>
<feature type="transmembrane region" description="Helical" evidence="6">
    <location>
        <begin position="240"/>
        <end position="266"/>
    </location>
</feature>
<feature type="transmembrane region" description="Helical" evidence="6">
    <location>
        <begin position="126"/>
        <end position="147"/>
    </location>
</feature>
<evidence type="ECO:0000256" key="1">
    <source>
        <dbReference type="ARBA" id="ARBA00004651"/>
    </source>
</evidence>
<name>A0ABP8FPJ1_9BACT</name>
<keyword evidence="5 6" id="KW-0472">Membrane</keyword>
<dbReference type="Proteomes" id="UP001501207">
    <property type="component" value="Unassembled WGS sequence"/>
</dbReference>
<accession>A0ABP8FPJ1</accession>
<reference evidence="8" key="1">
    <citation type="journal article" date="2019" name="Int. J. Syst. Evol. Microbiol.">
        <title>The Global Catalogue of Microorganisms (GCM) 10K type strain sequencing project: providing services to taxonomists for standard genome sequencing and annotation.</title>
        <authorList>
            <consortium name="The Broad Institute Genomics Platform"/>
            <consortium name="The Broad Institute Genome Sequencing Center for Infectious Disease"/>
            <person name="Wu L."/>
            <person name="Ma J."/>
        </authorList>
    </citation>
    <scope>NUCLEOTIDE SEQUENCE [LARGE SCALE GENOMIC DNA]</scope>
    <source>
        <strain evidence="8">JCM 17664</strain>
    </source>
</reference>
<evidence type="ECO:0000256" key="6">
    <source>
        <dbReference type="SAM" id="Phobius"/>
    </source>
</evidence>
<keyword evidence="3 6" id="KW-0812">Transmembrane</keyword>
<evidence type="ECO:0000256" key="4">
    <source>
        <dbReference type="ARBA" id="ARBA00022989"/>
    </source>
</evidence>
<gene>
    <name evidence="7" type="ORF">GCM10023143_15600</name>
</gene>
<dbReference type="InterPro" id="IPR022791">
    <property type="entry name" value="L-PG_synthase/AglD"/>
</dbReference>
<evidence type="ECO:0000256" key="3">
    <source>
        <dbReference type="ARBA" id="ARBA00022692"/>
    </source>
</evidence>
<evidence type="ECO:0000313" key="8">
    <source>
        <dbReference type="Proteomes" id="UP001501207"/>
    </source>
</evidence>
<proteinExistence type="predicted"/>
<evidence type="ECO:0000256" key="5">
    <source>
        <dbReference type="ARBA" id="ARBA00023136"/>
    </source>
</evidence>
<dbReference type="PANTHER" id="PTHR40277">
    <property type="entry name" value="BLL5419 PROTEIN"/>
    <property type="match status" value="1"/>
</dbReference>
<keyword evidence="4 6" id="KW-1133">Transmembrane helix</keyword>